<dbReference type="GO" id="GO:0005385">
    <property type="term" value="F:zinc ion transmembrane transporter activity"/>
    <property type="evidence" value="ECO:0007669"/>
    <property type="project" value="TreeGrafter"/>
</dbReference>
<accession>A0A507CN34</accession>
<proteinExistence type="predicted"/>
<protein>
    <recommendedName>
        <fullName evidence="9">Zinc/iron permease</fullName>
    </recommendedName>
</protein>
<sequence length="361" mass="38433">MVLQHVGHSHGHQQPASPSSTLPPYFLSNPHMIPFLLSFIASMGTFLGGILTIILVKYMPAGSNHNTHTNNLLGILQSFSAGVMLFMTFIDLMPEARESLGSYECNLWFFVGVVVFGLLEWLILPAAEPTDVNRDVHTNGTVTGTGNHSSQHNGVAASNGHADGDVQITGSPSATRKRRGRTASSPTRNKLVKCPTTSSPTNANRKALLRTSLVTFVAMGLHNLPEGLSVYLGALADFRLGLQLAAAICLHNIPEGMAVAIPLWAATKSTWHVLLMTLINGLLEPMGVVIGGYFLGSYLNQAVLSKSLAAVAGIMACISIHELFPTAIHYAGKDKASIALFAGMAVCFVALEGVDLLMAYT</sequence>
<dbReference type="EMBL" id="QEAM01000381">
    <property type="protein sequence ID" value="TPX40539.1"/>
    <property type="molecule type" value="Genomic_DNA"/>
</dbReference>
<evidence type="ECO:0000256" key="3">
    <source>
        <dbReference type="ARBA" id="ARBA00022989"/>
    </source>
</evidence>
<dbReference type="PANTHER" id="PTHR11040:SF210">
    <property type="entry name" value="ZINC-REGULATED TRANSPORTER 3"/>
    <property type="match status" value="1"/>
</dbReference>
<dbReference type="Proteomes" id="UP000320475">
    <property type="component" value="Unassembled WGS sequence"/>
</dbReference>
<feature type="transmembrane region" description="Helical" evidence="6">
    <location>
        <begin position="68"/>
        <end position="87"/>
    </location>
</feature>
<feature type="compositionally biased region" description="Low complexity" evidence="5">
    <location>
        <begin position="138"/>
        <end position="150"/>
    </location>
</feature>
<evidence type="ECO:0000256" key="6">
    <source>
        <dbReference type="SAM" id="Phobius"/>
    </source>
</evidence>
<feature type="region of interest" description="Disordered" evidence="5">
    <location>
        <begin position="133"/>
        <end position="202"/>
    </location>
</feature>
<dbReference type="VEuPathDB" id="FungiDB:SeMB42_g01650"/>
<feature type="transmembrane region" description="Helical" evidence="6">
    <location>
        <begin position="107"/>
        <end position="124"/>
    </location>
</feature>
<evidence type="ECO:0000256" key="2">
    <source>
        <dbReference type="ARBA" id="ARBA00022692"/>
    </source>
</evidence>
<feature type="transmembrane region" description="Helical" evidence="6">
    <location>
        <begin position="336"/>
        <end position="360"/>
    </location>
</feature>
<dbReference type="PANTHER" id="PTHR11040">
    <property type="entry name" value="ZINC/IRON TRANSPORTER"/>
    <property type="match status" value="1"/>
</dbReference>
<dbReference type="InterPro" id="IPR003689">
    <property type="entry name" value="ZIP"/>
</dbReference>
<reference evidence="7 8" key="1">
    <citation type="journal article" date="2019" name="Sci. Rep.">
        <title>Comparative genomics of chytrid fungi reveal insights into the obligate biotrophic and pathogenic lifestyle of Synchytrium endobioticum.</title>
        <authorList>
            <person name="van de Vossenberg B.T.L.H."/>
            <person name="Warris S."/>
            <person name="Nguyen H.D.T."/>
            <person name="van Gent-Pelzer M.P.E."/>
            <person name="Joly D.L."/>
            <person name="van de Geest H.C."/>
            <person name="Bonants P.J.M."/>
            <person name="Smith D.S."/>
            <person name="Levesque C.A."/>
            <person name="van der Lee T.A.J."/>
        </authorList>
    </citation>
    <scope>NUCLEOTIDE SEQUENCE [LARGE SCALE GENOMIC DNA]</scope>
    <source>
        <strain evidence="7 8">LEV6574</strain>
    </source>
</reference>
<gene>
    <name evidence="7" type="ORF">SeLEV6574_g06565</name>
</gene>
<keyword evidence="3 6" id="KW-1133">Transmembrane helix</keyword>
<dbReference type="AlphaFoldDB" id="A0A507CN34"/>
<evidence type="ECO:0000313" key="8">
    <source>
        <dbReference type="Proteomes" id="UP000320475"/>
    </source>
</evidence>
<evidence type="ECO:0000313" key="7">
    <source>
        <dbReference type="EMBL" id="TPX40539.1"/>
    </source>
</evidence>
<feature type="transmembrane region" description="Helical" evidence="6">
    <location>
        <begin position="273"/>
        <end position="295"/>
    </location>
</feature>
<keyword evidence="2 6" id="KW-0812">Transmembrane</keyword>
<comment type="subcellular location">
    <subcellularLocation>
        <location evidence="1">Membrane</location>
        <topology evidence="1">Multi-pass membrane protein</topology>
    </subcellularLocation>
</comment>
<feature type="transmembrane region" description="Helical" evidence="6">
    <location>
        <begin position="207"/>
        <end position="224"/>
    </location>
</feature>
<keyword evidence="4 6" id="KW-0472">Membrane</keyword>
<dbReference type="Pfam" id="PF02535">
    <property type="entry name" value="Zip"/>
    <property type="match status" value="1"/>
</dbReference>
<organism evidence="7 8">
    <name type="scientific">Synchytrium endobioticum</name>
    <dbReference type="NCBI Taxonomy" id="286115"/>
    <lineage>
        <taxon>Eukaryota</taxon>
        <taxon>Fungi</taxon>
        <taxon>Fungi incertae sedis</taxon>
        <taxon>Chytridiomycota</taxon>
        <taxon>Chytridiomycota incertae sedis</taxon>
        <taxon>Chytridiomycetes</taxon>
        <taxon>Synchytriales</taxon>
        <taxon>Synchytriaceae</taxon>
        <taxon>Synchytrium</taxon>
    </lineage>
</organism>
<feature type="transmembrane region" description="Helical" evidence="6">
    <location>
        <begin position="244"/>
        <end position="266"/>
    </location>
</feature>
<name>A0A507CN34_9FUNG</name>
<evidence type="ECO:0000256" key="5">
    <source>
        <dbReference type="SAM" id="MobiDB-lite"/>
    </source>
</evidence>
<evidence type="ECO:0000256" key="4">
    <source>
        <dbReference type="ARBA" id="ARBA00023136"/>
    </source>
</evidence>
<comment type="caution">
    <text evidence="7">The sequence shown here is derived from an EMBL/GenBank/DDBJ whole genome shotgun (WGS) entry which is preliminary data.</text>
</comment>
<feature type="transmembrane region" description="Helical" evidence="6">
    <location>
        <begin position="307"/>
        <end position="324"/>
    </location>
</feature>
<dbReference type="OrthoDB" id="262547at2759"/>
<evidence type="ECO:0000256" key="1">
    <source>
        <dbReference type="ARBA" id="ARBA00004141"/>
    </source>
</evidence>
<evidence type="ECO:0008006" key="9">
    <source>
        <dbReference type="Google" id="ProtNLM"/>
    </source>
</evidence>
<feature type="transmembrane region" description="Helical" evidence="6">
    <location>
        <begin position="32"/>
        <end position="56"/>
    </location>
</feature>
<dbReference type="GO" id="GO:0016020">
    <property type="term" value="C:membrane"/>
    <property type="evidence" value="ECO:0007669"/>
    <property type="project" value="UniProtKB-SubCell"/>
</dbReference>